<feature type="transmembrane region" description="Helical" evidence="1">
    <location>
        <begin position="451"/>
        <end position="472"/>
    </location>
</feature>
<keyword evidence="1" id="KW-0472">Membrane</keyword>
<dbReference type="Proteomes" id="UP000283509">
    <property type="component" value="Unassembled WGS sequence"/>
</dbReference>
<feature type="transmembrane region" description="Helical" evidence="1">
    <location>
        <begin position="422"/>
        <end position="444"/>
    </location>
</feature>
<sequence length="729" mass="79935">MRLSTLFWLSTFSALSLLLCALTFPFGLCTLNWHPTFHSAAHSSFGSHFSSLSNSQCGLSLFLGSRTLIGSRFHLLLLSCLASDFLPRRSLVVLTFLASSTSLASQLSSLSNSHWLSAFLALTLIWLSHFPHSQLSLALTCSHSIGSHFPIFSPSLALTFLGFFAYIGLSLALTFLALTLFGSHFPRSHSPRCLFGSHFPSLSPLFGSPLSLAHHSLWSHFLTPTLFALAFSLSALTLGSHFSSSLALSLALTFPRSHSHLALALTFSLSLSIGSQLSSYSLFSLALTFILLSLSLGLHFPRSQALIGLRSLALRSLWLSLSSLSSLFGLTFFTLTSFGSHFPRSHSHWLSLSSLSLSLALTFSALISWLSLSCCSHSHWLSLSLLSSSLALTPHSQLSFWLSTFPSLSLSWLSFPRSRLSLARHFSHLLSWLSLFLSLSALTLRLPSLSLSWLSLSSLSLSFGLTFLALTLFGSHFHPLSLIIWLSLSPRFSTVIGSHFLGSHFSLALLSTRSHSHCSHFPHFSVSLASQLSSLSSLCFSLFLTLALFGFHFPRSLSLFGALISSLLNVSLALTFPHVSALVWTRLKTFFSPRARLSLTLTFLSLSLSFFTHQLFLTIYSHWLSIFARSHLLFAPHFPRSHSLWLSLSSLSLSLALHSSLSLCFWGLSLSPLSHLIGALSFFHSHSPLALTLLAQFLLFICSATFIGRISILAGFIVLLSLLLSHPPR</sequence>
<keyword evidence="1" id="KW-1133">Transmembrane helix</keyword>
<evidence type="ECO:0000313" key="2">
    <source>
        <dbReference type="EMBL" id="ROT73061.1"/>
    </source>
</evidence>
<keyword evidence="1" id="KW-0812">Transmembrane</keyword>
<reference evidence="2 3" key="2">
    <citation type="submission" date="2019-01" db="EMBL/GenBank/DDBJ databases">
        <title>The decoding of complex shrimp genome reveals the adaptation for benthos swimmer, frequently molting mechanism and breeding impact on genome.</title>
        <authorList>
            <person name="Sun Y."/>
            <person name="Gao Y."/>
            <person name="Yu Y."/>
        </authorList>
    </citation>
    <scope>NUCLEOTIDE SEQUENCE [LARGE SCALE GENOMIC DNA]</scope>
    <source>
        <tissue evidence="2">Muscle</tissue>
    </source>
</reference>
<protein>
    <submittedName>
        <fullName evidence="2">Uncharacterized protein</fullName>
    </submittedName>
</protein>
<feature type="transmembrane region" description="Helical" evidence="1">
    <location>
        <begin position="151"/>
        <end position="181"/>
    </location>
</feature>
<feature type="transmembrane region" description="Helical" evidence="1">
    <location>
        <begin position="492"/>
        <end position="511"/>
    </location>
</feature>
<dbReference type="EMBL" id="QCYY01002074">
    <property type="protein sequence ID" value="ROT73061.1"/>
    <property type="molecule type" value="Genomic_DNA"/>
</dbReference>
<feature type="transmembrane region" description="Helical" evidence="1">
    <location>
        <begin position="697"/>
        <end position="724"/>
    </location>
</feature>
<feature type="transmembrane region" description="Helical" evidence="1">
    <location>
        <begin position="597"/>
        <end position="623"/>
    </location>
</feature>
<comment type="caution">
    <text evidence="2">The sequence shown here is derived from an EMBL/GenBank/DDBJ whole genome shotgun (WGS) entry which is preliminary data.</text>
</comment>
<reference evidence="2 3" key="1">
    <citation type="submission" date="2018-04" db="EMBL/GenBank/DDBJ databases">
        <authorList>
            <person name="Zhang X."/>
            <person name="Yuan J."/>
            <person name="Li F."/>
            <person name="Xiang J."/>
        </authorList>
    </citation>
    <scope>NUCLEOTIDE SEQUENCE [LARGE SCALE GENOMIC DNA]</scope>
    <source>
        <tissue evidence="2">Muscle</tissue>
    </source>
</reference>
<evidence type="ECO:0000256" key="1">
    <source>
        <dbReference type="SAM" id="Phobius"/>
    </source>
</evidence>
<feature type="transmembrane region" description="Helical" evidence="1">
    <location>
        <begin position="355"/>
        <end position="373"/>
    </location>
</feature>
<feature type="transmembrane region" description="Helical" evidence="1">
    <location>
        <begin position="217"/>
        <end position="239"/>
    </location>
</feature>
<feature type="transmembrane region" description="Helical" evidence="1">
    <location>
        <begin position="673"/>
        <end position="691"/>
    </location>
</feature>
<dbReference type="AlphaFoldDB" id="A0A423T9B3"/>
<gene>
    <name evidence="2" type="ORF">C7M84_008525</name>
</gene>
<evidence type="ECO:0000313" key="3">
    <source>
        <dbReference type="Proteomes" id="UP000283509"/>
    </source>
</evidence>
<proteinExistence type="predicted"/>
<feature type="transmembrane region" description="Helical" evidence="1">
    <location>
        <begin position="559"/>
        <end position="585"/>
    </location>
</feature>
<feature type="transmembrane region" description="Helical" evidence="1">
    <location>
        <begin position="380"/>
        <end position="402"/>
    </location>
</feature>
<keyword evidence="3" id="KW-1185">Reference proteome</keyword>
<feature type="transmembrane region" description="Helical" evidence="1">
    <location>
        <begin position="532"/>
        <end position="553"/>
    </location>
</feature>
<feature type="transmembrane region" description="Helical" evidence="1">
    <location>
        <begin position="283"/>
        <end position="300"/>
    </location>
</feature>
<feature type="transmembrane region" description="Helical" evidence="1">
    <location>
        <begin position="312"/>
        <end position="335"/>
    </location>
</feature>
<organism evidence="2 3">
    <name type="scientific">Penaeus vannamei</name>
    <name type="common">Whiteleg shrimp</name>
    <name type="synonym">Litopenaeus vannamei</name>
    <dbReference type="NCBI Taxonomy" id="6689"/>
    <lineage>
        <taxon>Eukaryota</taxon>
        <taxon>Metazoa</taxon>
        <taxon>Ecdysozoa</taxon>
        <taxon>Arthropoda</taxon>
        <taxon>Crustacea</taxon>
        <taxon>Multicrustacea</taxon>
        <taxon>Malacostraca</taxon>
        <taxon>Eumalacostraca</taxon>
        <taxon>Eucarida</taxon>
        <taxon>Decapoda</taxon>
        <taxon>Dendrobranchiata</taxon>
        <taxon>Penaeoidea</taxon>
        <taxon>Penaeidae</taxon>
        <taxon>Penaeus</taxon>
    </lineage>
</organism>
<accession>A0A423T9B3</accession>
<name>A0A423T9B3_PENVA</name>